<keyword evidence="2" id="KW-1185">Reference proteome</keyword>
<proteinExistence type="predicted"/>
<name>A0A222WS03_9BACL</name>
<dbReference type="Proteomes" id="UP000214666">
    <property type="component" value="Chromosome"/>
</dbReference>
<protein>
    <submittedName>
        <fullName evidence="1">Uncharacterized protein</fullName>
    </submittedName>
</protein>
<evidence type="ECO:0000313" key="2">
    <source>
        <dbReference type="Proteomes" id="UP000214666"/>
    </source>
</evidence>
<dbReference type="KEGG" id="pkb:B4V02_19905"/>
<gene>
    <name evidence="1" type="ORF">B4V02_19905</name>
</gene>
<reference evidence="1 2" key="1">
    <citation type="submission" date="2017-03" db="EMBL/GenBank/DDBJ databases">
        <title>Complete genome sequence of Paenibacillus Kribbensis producing bioflocculants.</title>
        <authorList>
            <person name="Lee H.-G."/>
            <person name="Oh H.-M."/>
        </authorList>
    </citation>
    <scope>NUCLEOTIDE SEQUENCE [LARGE SCALE GENOMIC DNA]</scope>
    <source>
        <strain evidence="1 2">AM49</strain>
    </source>
</reference>
<evidence type="ECO:0000313" key="1">
    <source>
        <dbReference type="EMBL" id="ASR48798.1"/>
    </source>
</evidence>
<dbReference type="EMBL" id="CP020028">
    <property type="protein sequence ID" value="ASR48798.1"/>
    <property type="molecule type" value="Genomic_DNA"/>
</dbReference>
<dbReference type="AlphaFoldDB" id="A0A222WS03"/>
<organism evidence="1 2">
    <name type="scientific">Paenibacillus kribbensis</name>
    <dbReference type="NCBI Taxonomy" id="172713"/>
    <lineage>
        <taxon>Bacteria</taxon>
        <taxon>Bacillati</taxon>
        <taxon>Bacillota</taxon>
        <taxon>Bacilli</taxon>
        <taxon>Bacillales</taxon>
        <taxon>Paenibacillaceae</taxon>
        <taxon>Paenibacillus</taxon>
    </lineage>
</organism>
<sequence length="67" mass="7673">MSCSFGNIYRLNSLYSNKTTAAIVSTRAVIEEELQIEIIPEHSQMLNQLLSKTGIKRRGTSFFRYES</sequence>
<accession>A0A222WS03</accession>